<accession>A0ABV1KW67</accession>
<keyword evidence="3" id="KW-1185">Reference proteome</keyword>
<dbReference type="RefSeq" id="WP_232186102.1">
    <property type="nucleotide sequence ID" value="NZ_JAIOAP010000007.1"/>
</dbReference>
<evidence type="ECO:0000313" key="2">
    <source>
        <dbReference type="EMBL" id="MEQ4483727.1"/>
    </source>
</evidence>
<dbReference type="EC" id="2.1.-.-" evidence="2"/>
<name>A0ABV1KW67_9BACL</name>
<keyword evidence="2" id="KW-0808">Transferase</keyword>
<reference evidence="2 3" key="1">
    <citation type="journal article" date="2023" name="Genome Announc.">
        <title>Pan-Genome Analyses of the Genus Cohnella and Proposal of the Novel Species Cohnella silvisoli sp. nov., Isolated from Forest Soil.</title>
        <authorList>
            <person name="Wang C."/>
            <person name="Mao L."/>
            <person name="Bao G."/>
            <person name="Zhu H."/>
        </authorList>
    </citation>
    <scope>NUCLEOTIDE SEQUENCE [LARGE SCALE GENOMIC DNA]</scope>
    <source>
        <strain evidence="2 3">NL03-T5-1</strain>
    </source>
</reference>
<dbReference type="Proteomes" id="UP001493487">
    <property type="component" value="Unassembled WGS sequence"/>
</dbReference>
<dbReference type="InterPro" id="IPR029063">
    <property type="entry name" value="SAM-dependent_MTases_sf"/>
</dbReference>
<proteinExistence type="predicted"/>
<feature type="domain" description="Methyltransferase type 11" evidence="1">
    <location>
        <begin position="87"/>
        <end position="159"/>
    </location>
</feature>
<keyword evidence="2" id="KW-0489">Methyltransferase</keyword>
<dbReference type="Pfam" id="PF08241">
    <property type="entry name" value="Methyltransf_11"/>
    <property type="match status" value="1"/>
</dbReference>
<dbReference type="EMBL" id="JASKHM010000008">
    <property type="protein sequence ID" value="MEQ4483727.1"/>
    <property type="molecule type" value="Genomic_DNA"/>
</dbReference>
<gene>
    <name evidence="2" type="ORF">QJS35_15130</name>
</gene>
<comment type="caution">
    <text evidence="2">The sequence shown here is derived from an EMBL/GenBank/DDBJ whole genome shotgun (WGS) entry which is preliminary data.</text>
</comment>
<evidence type="ECO:0000259" key="1">
    <source>
        <dbReference type="Pfam" id="PF08241"/>
    </source>
</evidence>
<evidence type="ECO:0000313" key="3">
    <source>
        <dbReference type="Proteomes" id="UP001493487"/>
    </source>
</evidence>
<dbReference type="Gene3D" id="3.40.50.150">
    <property type="entry name" value="Vaccinia Virus protein VP39"/>
    <property type="match status" value="1"/>
</dbReference>
<organism evidence="2 3">
    <name type="scientific">Cohnella silvisoli</name>
    <dbReference type="NCBI Taxonomy" id="2873699"/>
    <lineage>
        <taxon>Bacteria</taxon>
        <taxon>Bacillati</taxon>
        <taxon>Bacillota</taxon>
        <taxon>Bacilli</taxon>
        <taxon>Bacillales</taxon>
        <taxon>Paenibacillaceae</taxon>
        <taxon>Cohnella</taxon>
    </lineage>
</organism>
<protein>
    <submittedName>
        <fullName evidence="2">Class I SAM-dependent methyltransferase</fullName>
        <ecNumber evidence="2">2.1.-.-</ecNumber>
    </submittedName>
</protein>
<dbReference type="InterPro" id="IPR013216">
    <property type="entry name" value="Methyltransf_11"/>
</dbReference>
<sequence length="211" mass="23479">MFRLEDADWKRGPVLDVAGGASSFTAQLTALGVPAFAVDPFYAGLTEDVIASAFTEIDTSTAKLAANADVYDWSFYGSPERHRNIRERSLALFAEDFRRADAHTQYSSAALPNLPYDDNAFGLVVCSHFLFLYADTFGEPFHAASIAEMLRVLKPGGELRIYPLITLKWEECLFISDILRELQDVDEVEYLQTGLPFVPVQSSLLRLVKTA</sequence>
<dbReference type="GO" id="GO:0032259">
    <property type="term" value="P:methylation"/>
    <property type="evidence" value="ECO:0007669"/>
    <property type="project" value="UniProtKB-KW"/>
</dbReference>
<dbReference type="GO" id="GO:0008168">
    <property type="term" value="F:methyltransferase activity"/>
    <property type="evidence" value="ECO:0007669"/>
    <property type="project" value="UniProtKB-KW"/>
</dbReference>
<dbReference type="SUPFAM" id="SSF53335">
    <property type="entry name" value="S-adenosyl-L-methionine-dependent methyltransferases"/>
    <property type="match status" value="1"/>
</dbReference>